<keyword evidence="1" id="KW-0812">Transmembrane</keyword>
<gene>
    <name evidence="4" type="ORF">K450DRAFT_233776</name>
</gene>
<keyword evidence="1" id="KW-0472">Membrane</keyword>
<evidence type="ECO:0000259" key="3">
    <source>
        <dbReference type="PROSITE" id="PS50011"/>
    </source>
</evidence>
<dbReference type="GO" id="GO:0005524">
    <property type="term" value="F:ATP binding"/>
    <property type="evidence" value="ECO:0007669"/>
    <property type="project" value="InterPro"/>
</dbReference>
<dbReference type="Gene3D" id="1.10.510.10">
    <property type="entry name" value="Transferase(Phosphotransferase) domain 1"/>
    <property type="match status" value="1"/>
</dbReference>
<dbReference type="AlphaFoldDB" id="A0AAD5HEE2"/>
<dbReference type="InterPro" id="IPR011009">
    <property type="entry name" value="Kinase-like_dom_sf"/>
</dbReference>
<dbReference type="Pfam" id="PF00069">
    <property type="entry name" value="Pkinase"/>
    <property type="match status" value="1"/>
</dbReference>
<dbReference type="SUPFAM" id="SSF50965">
    <property type="entry name" value="Galactose oxidase, central domain"/>
    <property type="match status" value="1"/>
</dbReference>
<reference evidence="4" key="2">
    <citation type="journal article" date="2022" name="Proc. Natl. Acad. Sci. U.S.A.">
        <title>Diploid-dominant life cycles characterize the early evolution of Fungi.</title>
        <authorList>
            <person name="Amses K.R."/>
            <person name="Simmons D.R."/>
            <person name="Longcore J.E."/>
            <person name="Mondo S.J."/>
            <person name="Seto K."/>
            <person name="Jeronimo G.H."/>
            <person name="Bonds A.E."/>
            <person name="Quandt C.A."/>
            <person name="Davis W.J."/>
            <person name="Chang Y."/>
            <person name="Federici B.A."/>
            <person name="Kuo A."/>
            <person name="LaButti K."/>
            <person name="Pangilinan J."/>
            <person name="Andreopoulos W."/>
            <person name="Tritt A."/>
            <person name="Riley R."/>
            <person name="Hundley H."/>
            <person name="Johnson J."/>
            <person name="Lipzen A."/>
            <person name="Barry K."/>
            <person name="Lang B.F."/>
            <person name="Cuomo C.A."/>
            <person name="Buchler N.E."/>
            <person name="Grigoriev I.V."/>
            <person name="Spatafora J.W."/>
            <person name="Stajich J.E."/>
            <person name="James T.Y."/>
        </authorList>
    </citation>
    <scope>NUCLEOTIDE SEQUENCE</scope>
    <source>
        <strain evidence="4">AG</strain>
    </source>
</reference>
<evidence type="ECO:0000256" key="1">
    <source>
        <dbReference type="SAM" id="Phobius"/>
    </source>
</evidence>
<accession>A0AAD5HEE2</accession>
<keyword evidence="1" id="KW-1133">Transmembrane helix</keyword>
<keyword evidence="2" id="KW-0732">Signal</keyword>
<feature type="chain" id="PRO_5042181887" description="Protein kinase domain-containing protein" evidence="2">
    <location>
        <begin position="23"/>
        <end position="723"/>
    </location>
</feature>
<dbReference type="PROSITE" id="PS50011">
    <property type="entry name" value="PROTEIN_KINASE_DOM"/>
    <property type="match status" value="1"/>
</dbReference>
<dbReference type="InterPro" id="IPR011043">
    <property type="entry name" value="Gal_Oxase/kelch_b-propeller"/>
</dbReference>
<dbReference type="RefSeq" id="XP_051446241.1">
    <property type="nucleotide sequence ID" value="XM_051587812.1"/>
</dbReference>
<name>A0AAD5HEE2_UMBRA</name>
<dbReference type="InterPro" id="IPR045269">
    <property type="entry name" value="Atg1-like"/>
</dbReference>
<organism evidence="4 5">
    <name type="scientific">Umbelopsis ramanniana AG</name>
    <dbReference type="NCBI Taxonomy" id="1314678"/>
    <lineage>
        <taxon>Eukaryota</taxon>
        <taxon>Fungi</taxon>
        <taxon>Fungi incertae sedis</taxon>
        <taxon>Mucoromycota</taxon>
        <taxon>Mucoromycotina</taxon>
        <taxon>Umbelopsidomycetes</taxon>
        <taxon>Umbelopsidales</taxon>
        <taxon>Umbelopsidaceae</taxon>
        <taxon>Umbelopsis</taxon>
    </lineage>
</organism>
<dbReference type="GO" id="GO:0004674">
    <property type="term" value="F:protein serine/threonine kinase activity"/>
    <property type="evidence" value="ECO:0007669"/>
    <property type="project" value="InterPro"/>
</dbReference>
<sequence length="723" mass="78675">MFTNVRTIWAIIFLKLFTLATATLSPCIAYNDNIMYFIYPNSIITFDTSSNKASTQTLSAGPSGDNVCAQQPGTDSVVIGKVSSVTDGQGQNLMLNPNMPSGQTLAILSLRSLTASYVPYTQTGDAPLLTWSLATPSATFLNSTCLFSITPFNSTFGAFLYTFSSPTLNQGATVASYIVNTDGIDMTSLAHAGIAVVNGNVYIAGGYASNAIYGLNGLSLQKITISGMLPTGAISAAGYTDAMTNKQLVAMISASDPSIWMFDPFSNILQNSATGPQNFSELILGSTGQQLLAFDPNWGQMQKFFPNNGSWIILNATVPSISPPSSSSLPTEPCTPLAPMTQSDEAIGDPHAAAKIGGAVAGGVVALVFLSSMVWLCHRRRRRAIRPSSSDHPQLDTRVPTSETIVSTMPPESKPEVKRYNFNAKIPSFRMLNTSAIAVLYPTSAKHASNNISANPTAPEGTIMFTRYELIQSVRLNSLADGTAFRVARDVKRFGDLVILKFMIDQNDFDKDLSTTRYLKSSYVTTAIDSFELPSSITQHRYISIWQYRPSLASLMNDGRLERNDHALLRKSARSLCEAVQWIHSKGIVHLQLQPISIVHERNNPSHWLITDFQHACALTVAGNDVVEPIDWSLTLNAYSAPNMFKNEGRLEIPATADLDIWSLWCILVEMATGVAPFHNTMAAKRQQLAVCPDDPAVRRLVKTVLDLIPTLASVHRRHQNVL</sequence>
<dbReference type="PANTHER" id="PTHR24348">
    <property type="entry name" value="SERINE/THREONINE-PROTEIN KINASE UNC-51-RELATED"/>
    <property type="match status" value="1"/>
</dbReference>
<evidence type="ECO:0000313" key="4">
    <source>
        <dbReference type="EMBL" id="KAI8581237.1"/>
    </source>
</evidence>
<dbReference type="SUPFAM" id="SSF56112">
    <property type="entry name" value="Protein kinase-like (PK-like)"/>
    <property type="match status" value="1"/>
</dbReference>
<keyword evidence="5" id="KW-1185">Reference proteome</keyword>
<dbReference type="EMBL" id="MU620907">
    <property type="protein sequence ID" value="KAI8581237.1"/>
    <property type="molecule type" value="Genomic_DNA"/>
</dbReference>
<evidence type="ECO:0000256" key="2">
    <source>
        <dbReference type="SAM" id="SignalP"/>
    </source>
</evidence>
<dbReference type="GeneID" id="75913157"/>
<reference evidence="4" key="1">
    <citation type="submission" date="2021-06" db="EMBL/GenBank/DDBJ databases">
        <authorList>
            <consortium name="DOE Joint Genome Institute"/>
            <person name="Mondo S.J."/>
            <person name="Amses K.R."/>
            <person name="Simmons D.R."/>
            <person name="Longcore J.E."/>
            <person name="Seto K."/>
            <person name="Alves G.H."/>
            <person name="Bonds A.E."/>
            <person name="Quandt C.A."/>
            <person name="Davis W.J."/>
            <person name="Chang Y."/>
            <person name="Letcher P.M."/>
            <person name="Powell M.J."/>
            <person name="Kuo A."/>
            <person name="Labutti K."/>
            <person name="Pangilinan J."/>
            <person name="Andreopoulos W."/>
            <person name="Tritt A."/>
            <person name="Riley R."/>
            <person name="Hundley H."/>
            <person name="Johnson J."/>
            <person name="Lipzen A."/>
            <person name="Barry K."/>
            <person name="Berbee M.L."/>
            <person name="Buchler N.E."/>
            <person name="Grigoriev I.V."/>
            <person name="Spatafora J.W."/>
            <person name="Stajich J.E."/>
            <person name="James T.Y."/>
        </authorList>
    </citation>
    <scope>NUCLEOTIDE SEQUENCE</scope>
    <source>
        <strain evidence="4">AG</strain>
    </source>
</reference>
<comment type="caution">
    <text evidence="4">The sequence shown here is derived from an EMBL/GenBank/DDBJ whole genome shotgun (WGS) entry which is preliminary data.</text>
</comment>
<evidence type="ECO:0000313" key="5">
    <source>
        <dbReference type="Proteomes" id="UP001206595"/>
    </source>
</evidence>
<dbReference type="InterPro" id="IPR000719">
    <property type="entry name" value="Prot_kinase_dom"/>
</dbReference>
<feature type="signal peptide" evidence="2">
    <location>
        <begin position="1"/>
        <end position="22"/>
    </location>
</feature>
<proteinExistence type="predicted"/>
<protein>
    <recommendedName>
        <fullName evidence="3">Protein kinase domain-containing protein</fullName>
    </recommendedName>
</protein>
<dbReference type="GO" id="GO:0005737">
    <property type="term" value="C:cytoplasm"/>
    <property type="evidence" value="ECO:0007669"/>
    <property type="project" value="TreeGrafter"/>
</dbReference>
<dbReference type="GO" id="GO:0010506">
    <property type="term" value="P:regulation of autophagy"/>
    <property type="evidence" value="ECO:0007669"/>
    <property type="project" value="InterPro"/>
</dbReference>
<dbReference type="SMART" id="SM00220">
    <property type="entry name" value="S_TKc"/>
    <property type="match status" value="1"/>
</dbReference>
<feature type="transmembrane region" description="Helical" evidence="1">
    <location>
        <begin position="356"/>
        <end position="377"/>
    </location>
</feature>
<dbReference type="Proteomes" id="UP001206595">
    <property type="component" value="Unassembled WGS sequence"/>
</dbReference>
<feature type="domain" description="Protein kinase" evidence="3">
    <location>
        <begin position="473"/>
        <end position="723"/>
    </location>
</feature>